<evidence type="ECO:0000313" key="3">
    <source>
        <dbReference type="Proteomes" id="UP001642540"/>
    </source>
</evidence>
<comment type="caution">
    <text evidence="2">The sequence shown here is derived from an EMBL/GenBank/DDBJ whole genome shotgun (WGS) entry which is preliminary data.</text>
</comment>
<feature type="transmembrane region" description="Helical" evidence="1">
    <location>
        <begin position="147"/>
        <end position="168"/>
    </location>
</feature>
<keyword evidence="1" id="KW-1133">Transmembrane helix</keyword>
<proteinExistence type="predicted"/>
<reference evidence="2 3" key="1">
    <citation type="submission" date="2024-08" db="EMBL/GenBank/DDBJ databases">
        <authorList>
            <person name="Cucini C."/>
            <person name="Frati F."/>
        </authorList>
    </citation>
    <scope>NUCLEOTIDE SEQUENCE [LARGE SCALE GENOMIC DNA]</scope>
</reference>
<evidence type="ECO:0000256" key="1">
    <source>
        <dbReference type="SAM" id="Phobius"/>
    </source>
</evidence>
<dbReference type="EMBL" id="CAXLJM020000100">
    <property type="protein sequence ID" value="CAL8133568.1"/>
    <property type="molecule type" value="Genomic_DNA"/>
</dbReference>
<keyword evidence="1" id="KW-0472">Membrane</keyword>
<dbReference type="Proteomes" id="UP001642540">
    <property type="component" value="Unassembled WGS sequence"/>
</dbReference>
<sequence length="384" mass="44425">MAITFLYLDISDLLGTTVAKATSYFEVFQTLLIFTKHFSFFWMITTKKIYIEDMLTKAQSSWLLHTTKQQHKQIALLYFIVLHVIKAITSIFAILNLPPFQNFSAAVAIGRSRFLIENGNSTMTQFYTINDVFFGTSEILLILSNQVATYFIAMISYGAYPVTFWLAAHGFQKIVKEELSFPVGNSNKLFLVRISIFDRYEELKDLTTGMNKVFSTTVFLQLMERSFRVILLHQRVSGKNIAFLAYYIVDITFLGIALILMAEGCRIMRRFQVWTLSRGVSRKLSEKREWGRFLQELHINPIGIGADGIYHVNYSFIGQGFVLTNVTIRSQEFDLFFWWVTHGYYCFCIPFKPIMMPDGSIRLTANKFQKLLIFIVTLFVIGFQ</sequence>
<accession>A0ABP1RQZ5</accession>
<feature type="transmembrane region" description="Helical" evidence="1">
    <location>
        <begin position="75"/>
        <end position="95"/>
    </location>
</feature>
<evidence type="ECO:0000313" key="2">
    <source>
        <dbReference type="EMBL" id="CAL8133568.1"/>
    </source>
</evidence>
<keyword evidence="3" id="KW-1185">Reference proteome</keyword>
<feature type="transmembrane region" description="Helical" evidence="1">
    <location>
        <begin position="241"/>
        <end position="262"/>
    </location>
</feature>
<organism evidence="2 3">
    <name type="scientific">Orchesella dallaii</name>
    <dbReference type="NCBI Taxonomy" id="48710"/>
    <lineage>
        <taxon>Eukaryota</taxon>
        <taxon>Metazoa</taxon>
        <taxon>Ecdysozoa</taxon>
        <taxon>Arthropoda</taxon>
        <taxon>Hexapoda</taxon>
        <taxon>Collembola</taxon>
        <taxon>Entomobryomorpha</taxon>
        <taxon>Entomobryoidea</taxon>
        <taxon>Orchesellidae</taxon>
        <taxon>Orchesellinae</taxon>
        <taxon>Orchesella</taxon>
    </lineage>
</organism>
<name>A0ABP1RQZ5_9HEXA</name>
<gene>
    <name evidence="2" type="ORF">ODALV1_LOCUS25129</name>
</gene>
<evidence type="ECO:0008006" key="4">
    <source>
        <dbReference type="Google" id="ProtNLM"/>
    </source>
</evidence>
<protein>
    <recommendedName>
        <fullName evidence="4">Gustatory receptor</fullName>
    </recommendedName>
</protein>
<keyword evidence="1" id="KW-0812">Transmembrane</keyword>